<feature type="transmembrane region" description="Helical" evidence="5">
    <location>
        <begin position="15"/>
        <end position="35"/>
    </location>
</feature>
<dbReference type="PANTHER" id="PTHR39344">
    <property type="entry name" value="UPF0182 PROTEIN SLL1060"/>
    <property type="match status" value="1"/>
</dbReference>
<feature type="transmembrane region" description="Helical" evidence="5">
    <location>
        <begin position="110"/>
        <end position="138"/>
    </location>
</feature>
<dbReference type="InterPro" id="IPR005372">
    <property type="entry name" value="UPF0182"/>
</dbReference>
<evidence type="ECO:0000256" key="1">
    <source>
        <dbReference type="ARBA" id="ARBA00022475"/>
    </source>
</evidence>
<proteinExistence type="inferred from homology"/>
<protein>
    <recommendedName>
        <fullName evidence="5">UPF0182 protein KDB89_06015</fullName>
    </recommendedName>
</protein>
<dbReference type="Proteomes" id="UP000824504">
    <property type="component" value="Chromosome"/>
</dbReference>
<gene>
    <name evidence="7" type="ORF">KDB89_06015</name>
</gene>
<keyword evidence="8" id="KW-1185">Reference proteome</keyword>
<evidence type="ECO:0000256" key="4">
    <source>
        <dbReference type="ARBA" id="ARBA00023136"/>
    </source>
</evidence>
<feature type="transmembrane region" description="Helical" evidence="5">
    <location>
        <begin position="213"/>
        <end position="235"/>
    </location>
</feature>
<evidence type="ECO:0000256" key="6">
    <source>
        <dbReference type="SAM" id="MobiDB-lite"/>
    </source>
</evidence>
<comment type="similarity">
    <text evidence="5">Belongs to the UPF0182 family.</text>
</comment>
<feature type="transmembrane region" description="Helical" evidence="5">
    <location>
        <begin position="55"/>
        <end position="81"/>
    </location>
</feature>
<evidence type="ECO:0000256" key="3">
    <source>
        <dbReference type="ARBA" id="ARBA00022989"/>
    </source>
</evidence>
<feature type="transmembrane region" description="Helical" evidence="5">
    <location>
        <begin position="255"/>
        <end position="276"/>
    </location>
</feature>
<feature type="compositionally biased region" description="Acidic residues" evidence="6">
    <location>
        <begin position="896"/>
        <end position="907"/>
    </location>
</feature>
<feature type="transmembrane region" description="Helical" evidence="5">
    <location>
        <begin position="288"/>
        <end position="310"/>
    </location>
</feature>
<dbReference type="EMBL" id="CP079216">
    <property type="protein sequence ID" value="QXT64007.1"/>
    <property type="molecule type" value="Genomic_DNA"/>
</dbReference>
<keyword evidence="1 5" id="KW-1003">Cell membrane</keyword>
<reference evidence="7 8" key="1">
    <citation type="submission" date="2021-07" db="EMBL/GenBank/DDBJ databases">
        <title>complete genome sequencing of Tessaracoccus sp.J1M15.</title>
        <authorList>
            <person name="Bae J.-W."/>
            <person name="Kim D.-y."/>
        </authorList>
    </citation>
    <scope>NUCLEOTIDE SEQUENCE [LARGE SCALE GENOMIC DNA]</scope>
    <source>
        <strain evidence="7 8">J1M15</strain>
    </source>
</reference>
<evidence type="ECO:0000256" key="2">
    <source>
        <dbReference type="ARBA" id="ARBA00022692"/>
    </source>
</evidence>
<dbReference type="HAMAP" id="MF_01600">
    <property type="entry name" value="UPF0182"/>
    <property type="match status" value="1"/>
</dbReference>
<dbReference type="Pfam" id="PF03699">
    <property type="entry name" value="UPF0182"/>
    <property type="match status" value="1"/>
</dbReference>
<sequence>MSDEAIQDAPRRGPLLWTVVIVGLLVLLAVIASRVATDYLWFRSIDFATVFTTRLAAQIGLLVGFGALLFAVVFFSARIAYRLRPKVRRANLDSEFLVQLRDVLDERSGLLMAVPAALLGVLGGLSALGMTEIFLAWWNRTPFGRSDPYFGLDAGFYVFTLPWLQFVVGYLMFAFIAGGIFALGVHFMTGSLNSVALRRVGNSPVSVGAQRQLSLMLGIVMLLIGANTLLDRVALSVSDNTLFTGVNYADATARMPIGLILAAICFICAAACFFNVWRVRWSVPGASIALLIVSTLLLSMLYPFLIQSFVVAPDEPDKERDYISSNIEATRFAFGIDKVEIEDYEATTTVSAGQLRADAEALPAIRLIDPTIVPRTFEQLQQVRGYYTFPSTLDVDRYVIDGRSTDSVVAVRELDLGSVESGDTWNNRRTVYTHGYGMVAAYGNQRQANGEPVFFSGGIPTTGLLPEHEPRIYFGERTDYYVIVGAPQGQDPVELDTPSGGEGRTESLYTYTGSGGVPIGNYLTRAAYAIRYGDINMMLSDRVNAESRILDNRVPVDRVKAAAPWLTIDSDPFPSVVDGKIVWIIDAYTTTQNYPNSTRQDWTTAISDSRTSADSLLIGQQVNYVRNSVKAVVDAYDGTVTLYEWDSEDPILKTWEKAYPGVVTPKDEIPASLLSHLRYPQDLFKSQREMLGRYHTTSAQTWYSQSDIWQVPNDPVNGSESGTKEPPYFLTIRWPNDEDPHFANTTVFVPKDRENLSVYMAVNADATSKDYGRMRVLKLSDSEQIAGPGQTYNFISTNPTVAEKLLPFNRSGSSATAIYGNLLTLPVGGGLMYVQPIYTQTTATTGAYPALRFIVVRFGEELGIGETLQEALDQVFEGDAGADTGEDMAGSTGTGDDTDTGTSDDESGDKSRARQLLDEAEAYFVKADEALKASDLAAYQEAMTNAEEKVAEAAKALDN</sequence>
<evidence type="ECO:0000256" key="5">
    <source>
        <dbReference type="HAMAP-Rule" id="MF_01600"/>
    </source>
</evidence>
<feature type="region of interest" description="Disordered" evidence="6">
    <location>
        <begin position="880"/>
        <end position="913"/>
    </location>
</feature>
<name>A0ABX8SNK9_9ACTN</name>
<keyword evidence="3 5" id="KW-1133">Transmembrane helix</keyword>
<evidence type="ECO:0000313" key="7">
    <source>
        <dbReference type="EMBL" id="QXT64007.1"/>
    </source>
</evidence>
<comment type="subcellular location">
    <subcellularLocation>
        <location evidence="5">Cell membrane</location>
        <topology evidence="5">Multi-pass membrane protein</topology>
    </subcellularLocation>
</comment>
<feature type="transmembrane region" description="Helical" evidence="5">
    <location>
        <begin position="167"/>
        <end position="192"/>
    </location>
</feature>
<accession>A0ABX8SNK9</accession>
<dbReference type="PANTHER" id="PTHR39344:SF1">
    <property type="entry name" value="UPF0182 PROTEIN SLL1060"/>
    <property type="match status" value="1"/>
</dbReference>
<keyword evidence="4 5" id="KW-0472">Membrane</keyword>
<organism evidence="7 8">
    <name type="scientific">Tessaracoccus palaemonis</name>
    <dbReference type="NCBI Taxonomy" id="2829499"/>
    <lineage>
        <taxon>Bacteria</taxon>
        <taxon>Bacillati</taxon>
        <taxon>Actinomycetota</taxon>
        <taxon>Actinomycetes</taxon>
        <taxon>Propionibacteriales</taxon>
        <taxon>Propionibacteriaceae</taxon>
        <taxon>Tessaracoccus</taxon>
    </lineage>
</organism>
<dbReference type="RefSeq" id="WP_219083932.1">
    <property type="nucleotide sequence ID" value="NZ_CP079216.1"/>
</dbReference>
<keyword evidence="2 5" id="KW-0812">Transmembrane</keyword>
<evidence type="ECO:0000313" key="8">
    <source>
        <dbReference type="Proteomes" id="UP000824504"/>
    </source>
</evidence>